<dbReference type="SUPFAM" id="SSF52540">
    <property type="entry name" value="P-loop containing nucleoside triphosphate hydrolases"/>
    <property type="match status" value="1"/>
</dbReference>
<reference evidence="2 3" key="1">
    <citation type="journal article" date="2021" name="Microbiol. Spectr.">
        <title>A Single Bacterium Capable of Oxidation and Reduction of Iron at Circumneutral pH.</title>
        <authorList>
            <person name="Kato S."/>
            <person name="Ohkuma M."/>
        </authorList>
    </citation>
    <scope>NUCLEOTIDE SEQUENCE [LARGE SCALE GENOMIC DNA]</scope>
    <source>
        <strain evidence="2 3">MIZ03</strain>
    </source>
</reference>
<dbReference type="Gene3D" id="3.40.50.300">
    <property type="entry name" value="P-loop containing nucleotide triphosphate hydrolases"/>
    <property type="match status" value="1"/>
</dbReference>
<keyword evidence="3" id="KW-1185">Reference proteome</keyword>
<dbReference type="Proteomes" id="UP000824366">
    <property type="component" value="Chromosome"/>
</dbReference>
<sequence length="258" mass="28782">MDSQQGGSAPKAERTGNGKSFDGKGTSAKGFFTGSGKKLRDRVEEEATEEALSAFRSWRQKISNGVLPIGIANVGKTTFLTKFANNNPNLFLEFNRTHSTSMDSRRLRDDLLKRCKGTEFYRGIDVPGDLPMEWARAYFKASPRVLVVLVDDRPAAEHTKKLGEFLSALKLGPTKWERVRTWVTFNTNNLAGILFVMNKVDKFAADAPEPELTDYKNFLSDLASLLPVPICTYKMSLTEDRESELLVFAGVVDLFGKK</sequence>
<dbReference type="InterPro" id="IPR027417">
    <property type="entry name" value="P-loop_NTPase"/>
</dbReference>
<evidence type="ECO:0000313" key="3">
    <source>
        <dbReference type="Proteomes" id="UP000824366"/>
    </source>
</evidence>
<dbReference type="EMBL" id="AP024238">
    <property type="protein sequence ID" value="BCO26591.1"/>
    <property type="molecule type" value="Genomic_DNA"/>
</dbReference>
<evidence type="ECO:0000256" key="1">
    <source>
        <dbReference type="SAM" id="MobiDB-lite"/>
    </source>
</evidence>
<protein>
    <recommendedName>
        <fullName evidence="4">G domain-containing protein</fullName>
    </recommendedName>
</protein>
<gene>
    <name evidence="2" type="ORF">MIZ03_1474</name>
</gene>
<organism evidence="2 3">
    <name type="scientific">Rhodoferax lithotrophicus</name>
    <dbReference type="NCBI Taxonomy" id="2798804"/>
    <lineage>
        <taxon>Bacteria</taxon>
        <taxon>Pseudomonadati</taxon>
        <taxon>Pseudomonadota</taxon>
        <taxon>Betaproteobacteria</taxon>
        <taxon>Burkholderiales</taxon>
        <taxon>Comamonadaceae</taxon>
        <taxon>Rhodoferax</taxon>
    </lineage>
</organism>
<evidence type="ECO:0008006" key="4">
    <source>
        <dbReference type="Google" id="ProtNLM"/>
    </source>
</evidence>
<proteinExistence type="predicted"/>
<dbReference type="RefSeq" id="WP_223910286.1">
    <property type="nucleotide sequence ID" value="NZ_AP024238.1"/>
</dbReference>
<name>A0ABN6D3N7_9BURK</name>
<dbReference type="CDD" id="cd00882">
    <property type="entry name" value="Ras_like_GTPase"/>
    <property type="match status" value="1"/>
</dbReference>
<accession>A0ABN6D3N7</accession>
<feature type="region of interest" description="Disordered" evidence="1">
    <location>
        <begin position="1"/>
        <end position="39"/>
    </location>
</feature>
<evidence type="ECO:0000313" key="2">
    <source>
        <dbReference type="EMBL" id="BCO26591.1"/>
    </source>
</evidence>